<dbReference type="InterPro" id="IPR055170">
    <property type="entry name" value="GFO_IDH_MocA-like_dom"/>
</dbReference>
<dbReference type="AlphaFoldDB" id="A0A1M5CAA2"/>
<dbReference type="InterPro" id="IPR036291">
    <property type="entry name" value="NAD(P)-bd_dom_sf"/>
</dbReference>
<dbReference type="PANTHER" id="PTHR22604:SF105">
    <property type="entry name" value="TRANS-1,2-DIHYDROBENZENE-1,2-DIOL DEHYDROGENASE"/>
    <property type="match status" value="1"/>
</dbReference>
<feature type="domain" description="Gfo/Idh/MocA-like oxidoreductase N-terminal" evidence="3">
    <location>
        <begin position="5"/>
        <end position="122"/>
    </location>
</feature>
<feature type="domain" description="GFO/IDH/MocA-like oxidoreductase" evidence="4">
    <location>
        <begin position="133"/>
        <end position="248"/>
    </location>
</feature>
<evidence type="ECO:0000256" key="1">
    <source>
        <dbReference type="ARBA" id="ARBA00010928"/>
    </source>
</evidence>
<keyword evidence="6" id="KW-1185">Reference proteome</keyword>
<dbReference type="EMBL" id="FQVU01000001">
    <property type="protein sequence ID" value="SHF51694.1"/>
    <property type="molecule type" value="Genomic_DNA"/>
</dbReference>
<dbReference type="PANTHER" id="PTHR22604">
    <property type="entry name" value="OXIDOREDUCTASES"/>
    <property type="match status" value="1"/>
</dbReference>
<sequence length="328" mass="35315">MTAPIRWGLLATGGIAHTFARDLRLLPDCELVAVGSRTQASADEFADEFGVANRHGSYEALVADPDVDVVYVSPPHPFHRDATLLAIEAGKAVLCEKPFAMDRAESDEMIAAARAAGVFLMEAMWTRFLPHVTRLREILAAGTLGDVVYVTAEHGQWFPRDPHHRLFAPELGGGALLDLGIYPVSFAQLVLGAPSDVTAVSTPAFTGVDATTSMVLRYPSGAHAVLTTSLAAKSDNPAVIHGSEARLEVDGWFYTPTSMRVVSRDEEVLEVFETPPGGRGMEHQAAEVNRCLRAGLTESPLLPLDETSAIMGVLDEVRRQIGLDYTAL</sequence>
<protein>
    <submittedName>
        <fullName evidence="5">Predicted dehydrogenase</fullName>
    </submittedName>
</protein>
<dbReference type="GO" id="GO:0016491">
    <property type="term" value="F:oxidoreductase activity"/>
    <property type="evidence" value="ECO:0007669"/>
    <property type="project" value="UniProtKB-KW"/>
</dbReference>
<evidence type="ECO:0000259" key="4">
    <source>
        <dbReference type="Pfam" id="PF22725"/>
    </source>
</evidence>
<organism evidence="5 6">
    <name type="scientific">Jatrophihabitans endophyticus</name>
    <dbReference type="NCBI Taxonomy" id="1206085"/>
    <lineage>
        <taxon>Bacteria</taxon>
        <taxon>Bacillati</taxon>
        <taxon>Actinomycetota</taxon>
        <taxon>Actinomycetes</taxon>
        <taxon>Jatrophihabitantales</taxon>
        <taxon>Jatrophihabitantaceae</taxon>
        <taxon>Jatrophihabitans</taxon>
    </lineage>
</organism>
<comment type="similarity">
    <text evidence="1">Belongs to the Gfo/Idh/MocA family.</text>
</comment>
<dbReference type="InterPro" id="IPR000683">
    <property type="entry name" value="Gfo/Idh/MocA-like_OxRdtase_N"/>
</dbReference>
<evidence type="ECO:0000256" key="2">
    <source>
        <dbReference type="ARBA" id="ARBA00023002"/>
    </source>
</evidence>
<dbReference type="Gene3D" id="3.40.50.720">
    <property type="entry name" value="NAD(P)-binding Rossmann-like Domain"/>
    <property type="match status" value="1"/>
</dbReference>
<dbReference type="OrthoDB" id="9815825at2"/>
<dbReference type="Proteomes" id="UP000186132">
    <property type="component" value="Unassembled WGS sequence"/>
</dbReference>
<dbReference type="Pfam" id="PF22725">
    <property type="entry name" value="GFO_IDH_MocA_C3"/>
    <property type="match status" value="1"/>
</dbReference>
<keyword evidence="2" id="KW-0560">Oxidoreductase</keyword>
<evidence type="ECO:0000313" key="6">
    <source>
        <dbReference type="Proteomes" id="UP000186132"/>
    </source>
</evidence>
<dbReference type="GO" id="GO:0000166">
    <property type="term" value="F:nucleotide binding"/>
    <property type="evidence" value="ECO:0007669"/>
    <property type="project" value="InterPro"/>
</dbReference>
<dbReference type="SUPFAM" id="SSF51735">
    <property type="entry name" value="NAD(P)-binding Rossmann-fold domains"/>
    <property type="match status" value="1"/>
</dbReference>
<dbReference type="RefSeq" id="WP_073384832.1">
    <property type="nucleotide sequence ID" value="NZ_FQVU01000001.1"/>
</dbReference>
<reference evidence="5 6" key="1">
    <citation type="submission" date="2016-11" db="EMBL/GenBank/DDBJ databases">
        <authorList>
            <person name="Jaros S."/>
            <person name="Januszkiewicz K."/>
            <person name="Wedrychowicz H."/>
        </authorList>
    </citation>
    <scope>NUCLEOTIDE SEQUENCE [LARGE SCALE GENOMIC DNA]</scope>
    <source>
        <strain evidence="5 6">DSM 45627</strain>
    </source>
</reference>
<dbReference type="Gene3D" id="3.30.360.10">
    <property type="entry name" value="Dihydrodipicolinate Reductase, domain 2"/>
    <property type="match status" value="1"/>
</dbReference>
<dbReference type="STRING" id="1206085.SAMN05443575_0168"/>
<dbReference type="InterPro" id="IPR050984">
    <property type="entry name" value="Gfo/Idh/MocA_domain"/>
</dbReference>
<proteinExistence type="inferred from homology"/>
<accession>A0A1M5CAA2</accession>
<name>A0A1M5CAA2_9ACTN</name>
<dbReference type="Pfam" id="PF01408">
    <property type="entry name" value="GFO_IDH_MocA"/>
    <property type="match status" value="1"/>
</dbReference>
<evidence type="ECO:0000313" key="5">
    <source>
        <dbReference type="EMBL" id="SHF51694.1"/>
    </source>
</evidence>
<evidence type="ECO:0000259" key="3">
    <source>
        <dbReference type="Pfam" id="PF01408"/>
    </source>
</evidence>
<gene>
    <name evidence="5" type="ORF">SAMN05443575_0168</name>
</gene>
<dbReference type="SUPFAM" id="SSF55347">
    <property type="entry name" value="Glyceraldehyde-3-phosphate dehydrogenase-like, C-terminal domain"/>
    <property type="match status" value="1"/>
</dbReference>